<sequence length="261" mass="28220">MLKSQAQNVDEHNESGKAYPSLRKFCLAHQEIIEPLLLFCMHGIRMRDIRCCGMVLRLFISLVPEFSSKGNPTGSDAQGAGGAVDASRISPELASAVREYISSDVMRACVTSFHEPYFVDVQKELASLIATIVVYYSPITPTPVNVLLALPNVNPAELERLNAYVPKPASHTRQQRAIVMEFLKDFKGVSVSEMGKLSKTGVDHSSSGRSKRTGRSKMAQGFMTSAPATSDAAGRKRAEAAGGRATPDNDGLEGISNLFEG</sequence>
<protein>
    <recommendedName>
        <fullName evidence="2">Exportin-5 C-terminal domain-containing protein</fullName>
    </recommendedName>
</protein>
<evidence type="ECO:0000313" key="3">
    <source>
        <dbReference type="EMBL" id="OTA02638.1"/>
    </source>
</evidence>
<dbReference type="InterPro" id="IPR045478">
    <property type="entry name" value="Exportin-5_C"/>
</dbReference>
<comment type="caution">
    <text evidence="3">The sequence shown here is derived from an EMBL/GenBank/DDBJ whole genome shotgun (WGS) entry which is preliminary data.</text>
</comment>
<gene>
    <name evidence="3" type="ORF">A9Z42_0030320</name>
</gene>
<dbReference type="Gene3D" id="1.25.10.10">
    <property type="entry name" value="Leucine-rich Repeat Variant"/>
    <property type="match status" value="1"/>
</dbReference>
<dbReference type="Pfam" id="PF19273">
    <property type="entry name" value="Exportin-5"/>
    <property type="match status" value="1"/>
</dbReference>
<dbReference type="InterPro" id="IPR011989">
    <property type="entry name" value="ARM-like"/>
</dbReference>
<dbReference type="Proteomes" id="UP000219286">
    <property type="component" value="Unassembled WGS sequence"/>
</dbReference>
<dbReference type="AlphaFoldDB" id="A0A2H2Z906"/>
<feature type="region of interest" description="Disordered" evidence="1">
    <location>
        <begin position="197"/>
        <end position="261"/>
    </location>
</feature>
<dbReference type="EMBL" id="LFMI01000346">
    <property type="protein sequence ID" value="OTA02638.1"/>
    <property type="molecule type" value="Genomic_DNA"/>
</dbReference>
<evidence type="ECO:0000313" key="4">
    <source>
        <dbReference type="Proteomes" id="UP000219286"/>
    </source>
</evidence>
<keyword evidence="4" id="KW-1185">Reference proteome</keyword>
<organism evidence="3 4">
    <name type="scientific">Trichoderma parareesei</name>
    <name type="common">Filamentous fungus</name>
    <dbReference type="NCBI Taxonomy" id="858221"/>
    <lineage>
        <taxon>Eukaryota</taxon>
        <taxon>Fungi</taxon>
        <taxon>Dikarya</taxon>
        <taxon>Ascomycota</taxon>
        <taxon>Pezizomycotina</taxon>
        <taxon>Sordariomycetes</taxon>
        <taxon>Hypocreomycetidae</taxon>
        <taxon>Hypocreales</taxon>
        <taxon>Hypocreaceae</taxon>
        <taxon>Trichoderma</taxon>
    </lineage>
</organism>
<feature type="domain" description="Exportin-5 C-terminal" evidence="2">
    <location>
        <begin position="10"/>
        <end position="190"/>
    </location>
</feature>
<evidence type="ECO:0000256" key="1">
    <source>
        <dbReference type="SAM" id="MobiDB-lite"/>
    </source>
</evidence>
<dbReference type="OrthoDB" id="2215036at2759"/>
<proteinExistence type="predicted"/>
<accession>A0A2H2Z906</accession>
<reference evidence="3 4" key="1">
    <citation type="journal article" date="2015" name="Genome Announc.">
        <title>Genome sequence and annotation of Trichoderma parareesei, the ancestor of the cellulase producer Trichoderma reesei.</title>
        <authorList>
            <person name="Yang D."/>
            <person name="Pomraning K."/>
            <person name="Kopchinskiy A."/>
            <person name="Karimi Aghcheh R."/>
            <person name="Atanasova L."/>
            <person name="Chenthamara K."/>
            <person name="Baker S.E."/>
            <person name="Zhang R."/>
            <person name="Shen Q."/>
            <person name="Freitag M."/>
            <person name="Kubicek C.P."/>
            <person name="Druzhinina I.S."/>
        </authorList>
    </citation>
    <scope>NUCLEOTIDE SEQUENCE [LARGE SCALE GENOMIC DNA]</scope>
    <source>
        <strain evidence="3 4">CBS 125925</strain>
    </source>
</reference>
<name>A0A2H2Z906_TRIPA</name>
<evidence type="ECO:0000259" key="2">
    <source>
        <dbReference type="Pfam" id="PF19273"/>
    </source>
</evidence>